<evidence type="ECO:0000256" key="1">
    <source>
        <dbReference type="SAM" id="MobiDB-lite"/>
    </source>
</evidence>
<evidence type="ECO:0000313" key="2">
    <source>
        <dbReference type="EMBL" id="CAJ1935983.1"/>
    </source>
</evidence>
<feature type="region of interest" description="Disordered" evidence="1">
    <location>
        <begin position="42"/>
        <end position="92"/>
    </location>
</feature>
<feature type="compositionally biased region" description="Polar residues" evidence="1">
    <location>
        <begin position="83"/>
        <end position="92"/>
    </location>
</feature>
<feature type="compositionally biased region" description="Low complexity" evidence="1">
    <location>
        <begin position="70"/>
        <end position="81"/>
    </location>
</feature>
<keyword evidence="3" id="KW-1185">Reference proteome</keyword>
<organism evidence="2 3">
    <name type="scientific">Cylindrotheca closterium</name>
    <dbReference type="NCBI Taxonomy" id="2856"/>
    <lineage>
        <taxon>Eukaryota</taxon>
        <taxon>Sar</taxon>
        <taxon>Stramenopiles</taxon>
        <taxon>Ochrophyta</taxon>
        <taxon>Bacillariophyta</taxon>
        <taxon>Bacillariophyceae</taxon>
        <taxon>Bacillariophycidae</taxon>
        <taxon>Bacillariales</taxon>
        <taxon>Bacillariaceae</taxon>
        <taxon>Cylindrotheca</taxon>
    </lineage>
</organism>
<dbReference type="AlphaFoldDB" id="A0AAD2CLA1"/>
<dbReference type="EMBL" id="CAKOGP040000535">
    <property type="protein sequence ID" value="CAJ1935983.1"/>
    <property type="molecule type" value="Genomic_DNA"/>
</dbReference>
<protein>
    <submittedName>
        <fullName evidence="2">Uncharacterized protein</fullName>
    </submittedName>
</protein>
<dbReference type="Proteomes" id="UP001295423">
    <property type="component" value="Unassembled WGS sequence"/>
</dbReference>
<gene>
    <name evidence="2" type="ORF">CYCCA115_LOCUS4988</name>
</gene>
<accession>A0AAD2CLA1</accession>
<sequence>MIYGANNDSCEKDSHSSSYSNLEDDSLMSLLAFPLPSLDQFDSFEDPFDNPSMEPLPLGSQAQVPALVHSSSDSNVMNESSSTKDPTGTTNSHVQDLINILNPLTNSVGSKRTTNDTDYYVPTRSTKVNGRRLQAKGDPVESAVPKARQVQA</sequence>
<reference evidence="2" key="1">
    <citation type="submission" date="2023-08" db="EMBL/GenBank/DDBJ databases">
        <authorList>
            <person name="Audoor S."/>
            <person name="Bilcke G."/>
        </authorList>
    </citation>
    <scope>NUCLEOTIDE SEQUENCE</scope>
</reference>
<comment type="caution">
    <text evidence="2">The sequence shown here is derived from an EMBL/GenBank/DDBJ whole genome shotgun (WGS) entry which is preliminary data.</text>
</comment>
<name>A0AAD2CLA1_9STRA</name>
<evidence type="ECO:0000313" key="3">
    <source>
        <dbReference type="Proteomes" id="UP001295423"/>
    </source>
</evidence>
<proteinExistence type="predicted"/>
<feature type="region of interest" description="Disordered" evidence="1">
    <location>
        <begin position="1"/>
        <end position="21"/>
    </location>
</feature>
<feature type="region of interest" description="Disordered" evidence="1">
    <location>
        <begin position="105"/>
        <end position="152"/>
    </location>
</feature>